<organism evidence="2 3">
    <name type="scientific">Hymenobacter frigidus</name>
    <dbReference type="NCBI Taxonomy" id="1524095"/>
    <lineage>
        <taxon>Bacteria</taxon>
        <taxon>Pseudomonadati</taxon>
        <taxon>Bacteroidota</taxon>
        <taxon>Cytophagia</taxon>
        <taxon>Cytophagales</taxon>
        <taxon>Hymenobacteraceae</taxon>
        <taxon>Hymenobacter</taxon>
    </lineage>
</organism>
<gene>
    <name evidence="2" type="ORF">GCM10011495_06610</name>
</gene>
<proteinExistence type="predicted"/>
<dbReference type="Proteomes" id="UP000637774">
    <property type="component" value="Unassembled WGS sequence"/>
</dbReference>
<reference evidence="3" key="1">
    <citation type="journal article" date="2019" name="Int. J. Syst. Evol. Microbiol.">
        <title>The Global Catalogue of Microorganisms (GCM) 10K type strain sequencing project: providing services to taxonomists for standard genome sequencing and annotation.</title>
        <authorList>
            <consortium name="The Broad Institute Genomics Platform"/>
            <consortium name="The Broad Institute Genome Sequencing Center for Infectious Disease"/>
            <person name="Wu L."/>
            <person name="Ma J."/>
        </authorList>
    </citation>
    <scope>NUCLEOTIDE SEQUENCE [LARGE SCALE GENOMIC DNA]</scope>
    <source>
        <strain evidence="3">CGMCC 1.14966</strain>
    </source>
</reference>
<feature type="compositionally biased region" description="Basic residues" evidence="1">
    <location>
        <begin position="1"/>
        <end position="14"/>
    </location>
</feature>
<feature type="region of interest" description="Disordered" evidence="1">
    <location>
        <begin position="1"/>
        <end position="29"/>
    </location>
</feature>
<comment type="caution">
    <text evidence="2">The sequence shown here is derived from an EMBL/GenBank/DDBJ whole genome shotgun (WGS) entry which is preliminary data.</text>
</comment>
<accession>A0ABQ1ZW36</accession>
<name>A0ABQ1ZW36_9BACT</name>
<dbReference type="RefSeq" id="WP_188560596.1">
    <property type="nucleotide sequence ID" value="NZ_BMGY01000004.1"/>
</dbReference>
<evidence type="ECO:0000256" key="1">
    <source>
        <dbReference type="SAM" id="MobiDB-lite"/>
    </source>
</evidence>
<dbReference type="EMBL" id="BMGY01000004">
    <property type="protein sequence ID" value="GGH80819.1"/>
    <property type="molecule type" value="Genomic_DNA"/>
</dbReference>
<protein>
    <submittedName>
        <fullName evidence="2">Uncharacterized protein</fullName>
    </submittedName>
</protein>
<evidence type="ECO:0000313" key="2">
    <source>
        <dbReference type="EMBL" id="GGH80819.1"/>
    </source>
</evidence>
<evidence type="ECO:0000313" key="3">
    <source>
        <dbReference type="Proteomes" id="UP000637774"/>
    </source>
</evidence>
<sequence>MSTPKKRPAKRKAPRTAAEEAEEATAATAAAAAPHCARLNKCPAGSCHYPQPCNHQTLQFNPSP</sequence>
<keyword evidence="3" id="KW-1185">Reference proteome</keyword>